<evidence type="ECO:0000313" key="2">
    <source>
        <dbReference type="EMBL" id="CAA9561292.1"/>
    </source>
</evidence>
<accession>A0A6J4UV13</accession>
<dbReference type="EMBL" id="CADCWE010000246">
    <property type="protein sequence ID" value="CAA9561292.1"/>
    <property type="molecule type" value="Genomic_DNA"/>
</dbReference>
<gene>
    <name evidence="2" type="ORF">AVDCRST_MAG73-3730</name>
</gene>
<protein>
    <submittedName>
        <fullName evidence="2">Uncharacterized protein</fullName>
    </submittedName>
</protein>
<organism evidence="2">
    <name type="scientific">uncultured Thermomicrobiales bacterium</name>
    <dbReference type="NCBI Taxonomy" id="1645740"/>
    <lineage>
        <taxon>Bacteria</taxon>
        <taxon>Pseudomonadati</taxon>
        <taxon>Thermomicrobiota</taxon>
        <taxon>Thermomicrobia</taxon>
        <taxon>Thermomicrobiales</taxon>
        <taxon>environmental samples</taxon>
    </lineage>
</organism>
<evidence type="ECO:0000256" key="1">
    <source>
        <dbReference type="SAM" id="MobiDB-lite"/>
    </source>
</evidence>
<dbReference type="AlphaFoldDB" id="A0A6J4UV13"/>
<proteinExistence type="predicted"/>
<sequence length="121" mass="13068">MGGCRRLSEAVNRRTNPCLGVCSVAPPRGRPGRPGTSPGRRALGGRDRCPAVARPWSPPVRERHRIATATAHLTFRHSRPEAEDAGLAGPLTDPVRVAAKHRWFLATHRPAEDGSSARESP</sequence>
<name>A0A6J4UV13_9BACT</name>
<feature type="region of interest" description="Disordered" evidence="1">
    <location>
        <begin position="18"/>
        <end position="56"/>
    </location>
</feature>
<reference evidence="2" key="1">
    <citation type="submission" date="2020-02" db="EMBL/GenBank/DDBJ databases">
        <authorList>
            <person name="Meier V. D."/>
        </authorList>
    </citation>
    <scope>NUCLEOTIDE SEQUENCE</scope>
    <source>
        <strain evidence="2">AVDCRST_MAG73</strain>
    </source>
</reference>